<evidence type="ECO:0000313" key="3">
    <source>
        <dbReference type="Proteomes" id="UP000288216"/>
    </source>
</evidence>
<dbReference type="AlphaFoldDB" id="A0A401PTH5"/>
<dbReference type="PANTHER" id="PTHR15077">
    <property type="entry name" value="FAS-ASSOCIATING DEATH DOMAIN-CONTAINING PROTEIN FADD"/>
    <property type="match status" value="1"/>
</dbReference>
<dbReference type="InterPro" id="IPR000488">
    <property type="entry name" value="Death_dom"/>
</dbReference>
<protein>
    <recommendedName>
        <fullName evidence="1">Death domain-containing protein</fullName>
    </recommendedName>
</protein>
<gene>
    <name evidence="2" type="ORF">scyTo_0015474</name>
</gene>
<dbReference type="PROSITE" id="PS50017">
    <property type="entry name" value="DEATH_DOMAIN"/>
    <property type="match status" value="1"/>
</dbReference>
<dbReference type="SUPFAM" id="SSF47986">
    <property type="entry name" value="DEATH domain"/>
    <property type="match status" value="1"/>
</dbReference>
<dbReference type="OrthoDB" id="4062651at2759"/>
<feature type="non-terminal residue" evidence="2">
    <location>
        <position position="1"/>
    </location>
</feature>
<reference evidence="2 3" key="1">
    <citation type="journal article" date="2018" name="Nat. Ecol. Evol.">
        <title>Shark genomes provide insights into elasmobranch evolution and the origin of vertebrates.</title>
        <authorList>
            <person name="Hara Y"/>
            <person name="Yamaguchi K"/>
            <person name="Onimaru K"/>
            <person name="Kadota M"/>
            <person name="Koyanagi M"/>
            <person name="Keeley SD"/>
            <person name="Tatsumi K"/>
            <person name="Tanaka K"/>
            <person name="Motone F"/>
            <person name="Kageyama Y"/>
            <person name="Nozu R"/>
            <person name="Adachi N"/>
            <person name="Nishimura O"/>
            <person name="Nakagawa R"/>
            <person name="Tanegashima C"/>
            <person name="Kiyatake I"/>
            <person name="Matsumoto R"/>
            <person name="Murakumo K"/>
            <person name="Nishida K"/>
            <person name="Terakita A"/>
            <person name="Kuratani S"/>
            <person name="Sato K"/>
            <person name="Hyodo S Kuraku.S."/>
        </authorList>
    </citation>
    <scope>NUCLEOTIDE SEQUENCE [LARGE SCALE GENOMIC DNA]</scope>
</reference>
<accession>A0A401PTH5</accession>
<dbReference type="Proteomes" id="UP000288216">
    <property type="component" value="Unassembled WGS sequence"/>
</dbReference>
<dbReference type="InterPro" id="IPR011029">
    <property type="entry name" value="DEATH-like_dom_sf"/>
</dbReference>
<dbReference type="Gene3D" id="1.10.533.10">
    <property type="entry name" value="Death Domain, Fas"/>
    <property type="match status" value="1"/>
</dbReference>
<dbReference type="GO" id="GO:0007165">
    <property type="term" value="P:signal transduction"/>
    <property type="evidence" value="ECO:0007669"/>
    <property type="project" value="InterPro"/>
</dbReference>
<dbReference type="STRING" id="75743.A0A401PTH5"/>
<feature type="domain" description="Death" evidence="1">
    <location>
        <begin position="59"/>
        <end position="122"/>
    </location>
</feature>
<evidence type="ECO:0000259" key="1">
    <source>
        <dbReference type="PROSITE" id="PS50017"/>
    </source>
</evidence>
<organism evidence="2 3">
    <name type="scientific">Scyliorhinus torazame</name>
    <name type="common">Cloudy catshark</name>
    <name type="synonym">Catulus torazame</name>
    <dbReference type="NCBI Taxonomy" id="75743"/>
    <lineage>
        <taxon>Eukaryota</taxon>
        <taxon>Metazoa</taxon>
        <taxon>Chordata</taxon>
        <taxon>Craniata</taxon>
        <taxon>Vertebrata</taxon>
        <taxon>Chondrichthyes</taxon>
        <taxon>Elasmobranchii</taxon>
        <taxon>Galeomorphii</taxon>
        <taxon>Galeoidea</taxon>
        <taxon>Carcharhiniformes</taxon>
        <taxon>Scyliorhinidae</taxon>
        <taxon>Scyliorhinus</taxon>
    </lineage>
</organism>
<dbReference type="Pfam" id="PF00531">
    <property type="entry name" value="Death"/>
    <property type="match status" value="1"/>
</dbReference>
<sequence>PVAEQNEVINFVEPVEEQNEAKHFVAPTQNTSQEEIVTCPQSTFTSEECMKLATLVNNDWKMLGRTLGLTESEICCIDYDYNVNGLIEKAYQMLQKWIQQQGKNANQRSLMLYLKKMKREDLEKEYSWCSHANFE</sequence>
<dbReference type="PANTHER" id="PTHR15077:SF12">
    <property type="entry name" value="DEATH DOMAIN-CONTAINING PROTEIN"/>
    <property type="match status" value="1"/>
</dbReference>
<dbReference type="InterPro" id="IPR016729">
    <property type="entry name" value="FADD"/>
</dbReference>
<proteinExistence type="predicted"/>
<dbReference type="EMBL" id="BFAA01008800">
    <property type="protein sequence ID" value="GCB76383.1"/>
    <property type="molecule type" value="Genomic_DNA"/>
</dbReference>
<dbReference type="SMART" id="SM00005">
    <property type="entry name" value="DEATH"/>
    <property type="match status" value="1"/>
</dbReference>
<comment type="caution">
    <text evidence="2">The sequence shown here is derived from an EMBL/GenBank/DDBJ whole genome shotgun (WGS) entry which is preliminary data.</text>
</comment>
<name>A0A401PTH5_SCYTO</name>
<dbReference type="CDD" id="cd01670">
    <property type="entry name" value="Death"/>
    <property type="match status" value="1"/>
</dbReference>
<keyword evidence="3" id="KW-1185">Reference proteome</keyword>
<evidence type="ECO:0000313" key="2">
    <source>
        <dbReference type="EMBL" id="GCB76383.1"/>
    </source>
</evidence>